<feature type="chain" id="PRO_5035747295" description="Secreted protein" evidence="1">
    <location>
        <begin position="21"/>
        <end position="304"/>
    </location>
</feature>
<sequence>MLNHVTLLLMFSCMKEQCLDNNICFDKYGQMRMAEFADCSIQNCKDAASRCLIQTINDIVTEMKKENPSASIESLWIQAGKTVTDDMIEFSKCLKMFGEKPIDSVVCMLDAVLTLTQEDNKKSTDQAYIVCWIEKFINGVTGCVSHYDLQTIKTLTKYLNELNQELSECAMKILPQYSKMCIPASMRLFGNNKASQFSDNWKEYSDCFAAFNDVYELCMNVNFAHHDFLLCWLRQGLGAVKSCFGHYSELSYTVILNIVGEIINQQQEYVTCFMKVYDRGDTECLQMFMQLFGLVSMQAQAKGW</sequence>
<dbReference type="Proteomes" id="UP000606274">
    <property type="component" value="Unassembled WGS sequence"/>
</dbReference>
<keyword evidence="3" id="KW-1185">Reference proteome</keyword>
<dbReference type="AlphaFoldDB" id="A0A8T0AU93"/>
<name>A0A8T0AU93_SILME</name>
<feature type="signal peptide" evidence="1">
    <location>
        <begin position="1"/>
        <end position="20"/>
    </location>
</feature>
<evidence type="ECO:0000256" key="1">
    <source>
        <dbReference type="SAM" id="SignalP"/>
    </source>
</evidence>
<evidence type="ECO:0008006" key="4">
    <source>
        <dbReference type="Google" id="ProtNLM"/>
    </source>
</evidence>
<evidence type="ECO:0000313" key="2">
    <source>
        <dbReference type="EMBL" id="KAF7695712.1"/>
    </source>
</evidence>
<organism evidence="2 3">
    <name type="scientific">Silurus meridionalis</name>
    <name type="common">Southern catfish</name>
    <name type="synonym">Silurus soldatovi meridionalis</name>
    <dbReference type="NCBI Taxonomy" id="175797"/>
    <lineage>
        <taxon>Eukaryota</taxon>
        <taxon>Metazoa</taxon>
        <taxon>Chordata</taxon>
        <taxon>Craniata</taxon>
        <taxon>Vertebrata</taxon>
        <taxon>Euteleostomi</taxon>
        <taxon>Actinopterygii</taxon>
        <taxon>Neopterygii</taxon>
        <taxon>Teleostei</taxon>
        <taxon>Ostariophysi</taxon>
        <taxon>Siluriformes</taxon>
        <taxon>Siluridae</taxon>
        <taxon>Silurus</taxon>
    </lineage>
</organism>
<proteinExistence type="predicted"/>
<gene>
    <name evidence="2" type="ORF">HF521_007435</name>
</gene>
<protein>
    <recommendedName>
        <fullName evidence="4">Secreted protein</fullName>
    </recommendedName>
</protein>
<reference evidence="2" key="1">
    <citation type="submission" date="2020-08" db="EMBL/GenBank/DDBJ databases">
        <title>Chromosome-level assembly of Southern catfish (Silurus meridionalis) provides insights into visual adaptation to the nocturnal and benthic lifestyles.</title>
        <authorList>
            <person name="Zhang Y."/>
            <person name="Wang D."/>
            <person name="Peng Z."/>
        </authorList>
    </citation>
    <scope>NUCLEOTIDE SEQUENCE</scope>
    <source>
        <strain evidence="2">SWU-2019-XX</strain>
        <tissue evidence="2">Muscle</tissue>
    </source>
</reference>
<keyword evidence="1" id="KW-0732">Signal</keyword>
<dbReference type="EMBL" id="JABFDY010000017">
    <property type="protein sequence ID" value="KAF7695712.1"/>
    <property type="molecule type" value="Genomic_DNA"/>
</dbReference>
<accession>A0A8T0AU93</accession>
<evidence type="ECO:0000313" key="3">
    <source>
        <dbReference type="Proteomes" id="UP000606274"/>
    </source>
</evidence>
<comment type="caution">
    <text evidence="2">The sequence shown here is derived from an EMBL/GenBank/DDBJ whole genome shotgun (WGS) entry which is preliminary data.</text>
</comment>